<dbReference type="Gene3D" id="3.40.50.150">
    <property type="entry name" value="Vaccinia Virus protein VP39"/>
    <property type="match status" value="1"/>
</dbReference>
<organism evidence="3 4">
    <name type="scientific">Candidatus Phocaeicola faecigallinarum</name>
    <dbReference type="NCBI Taxonomy" id="2838732"/>
    <lineage>
        <taxon>Bacteria</taxon>
        <taxon>Pseudomonadati</taxon>
        <taxon>Bacteroidota</taxon>
        <taxon>Bacteroidia</taxon>
        <taxon>Bacteroidales</taxon>
        <taxon>Bacteroidaceae</taxon>
        <taxon>Phocaeicola</taxon>
    </lineage>
</organism>
<comment type="caution">
    <text evidence="3">The sequence shown here is derived from an EMBL/GenBank/DDBJ whole genome shotgun (WGS) entry which is preliminary data.</text>
</comment>
<keyword evidence="3" id="KW-0489">Methyltransferase</keyword>
<evidence type="ECO:0000259" key="1">
    <source>
        <dbReference type="Pfam" id="PF18096"/>
    </source>
</evidence>
<evidence type="ECO:0000313" key="4">
    <source>
        <dbReference type="Proteomes" id="UP000783796"/>
    </source>
</evidence>
<keyword evidence="3" id="KW-0808">Transferase</keyword>
<dbReference type="Proteomes" id="UP000783796">
    <property type="component" value="Unassembled WGS sequence"/>
</dbReference>
<feature type="domain" description="PG-1098 ferredoxin-like" evidence="2">
    <location>
        <begin position="284"/>
        <end position="326"/>
    </location>
</feature>
<dbReference type="AlphaFoldDB" id="A0A948WYD0"/>
<dbReference type="GO" id="GO:0032259">
    <property type="term" value="P:methylation"/>
    <property type="evidence" value="ECO:0007669"/>
    <property type="project" value="UniProtKB-KW"/>
</dbReference>
<dbReference type="InterPro" id="IPR054168">
    <property type="entry name" value="PG_1098_Fer"/>
</dbReference>
<proteinExistence type="predicted"/>
<reference evidence="3" key="2">
    <citation type="submission" date="2021-04" db="EMBL/GenBank/DDBJ databases">
        <authorList>
            <person name="Gilroy R."/>
        </authorList>
    </citation>
    <scope>NUCLEOTIDE SEQUENCE</scope>
    <source>
        <strain evidence="3">G4-2901</strain>
    </source>
</reference>
<dbReference type="InterPro" id="IPR029063">
    <property type="entry name" value="SAM-dependent_MTases_sf"/>
</dbReference>
<dbReference type="EMBL" id="JAHLFW010000025">
    <property type="protein sequence ID" value="MBU3837238.1"/>
    <property type="molecule type" value="Genomic_DNA"/>
</dbReference>
<dbReference type="Pfam" id="PF18096">
    <property type="entry name" value="Thump_like"/>
    <property type="match status" value="1"/>
</dbReference>
<dbReference type="GO" id="GO:0008168">
    <property type="term" value="F:methyltransferase activity"/>
    <property type="evidence" value="ECO:0007669"/>
    <property type="project" value="UniProtKB-KW"/>
</dbReference>
<dbReference type="Pfam" id="PF01135">
    <property type="entry name" value="PCMT"/>
    <property type="match status" value="1"/>
</dbReference>
<sequence>MSKLSPETIEFINKHRKDDVRQLALQSKKDGKVNINEAVTQIAGWQIAEKKIPSWSKIDSMIYPKHLSMEQCSSEITARFKASLVKGETFADLTSGFGVDCSFIASGFKHAHYVERQEELCDIARHNFKILGLNHIEVHNTDGIEFLKNMEPVDCIYLDPARRNSNGGKTVAITDCEPDVSSMEELLVEKGSTVMIKLSPMLDLHSAMKTLKHINSIHIISVNNECKELVIILSKHSFSDEKAVDNLKISCEQLVNNSETQHLEFTYEEEKSAEINYSDNIGEYLYEPGAAILKAGAFKILAKKFCVNKLHQNSQLYTSDKLIDFPGRRFKVIEVSTFAKKNLKAFLKDLEKANLTIRNFPSTVDDLRKKLKLKEGGDVYIFATTLANDDKVLIKCQSIKSFVS</sequence>
<evidence type="ECO:0000259" key="2">
    <source>
        <dbReference type="Pfam" id="PF22013"/>
    </source>
</evidence>
<reference evidence="3" key="1">
    <citation type="journal article" date="2021" name="PeerJ">
        <title>Extensive microbial diversity within the chicken gut microbiome revealed by metagenomics and culture.</title>
        <authorList>
            <person name="Gilroy R."/>
            <person name="Ravi A."/>
            <person name="Getino M."/>
            <person name="Pursley I."/>
            <person name="Horton D.L."/>
            <person name="Alikhan N.F."/>
            <person name="Baker D."/>
            <person name="Gharbi K."/>
            <person name="Hall N."/>
            <person name="Watson M."/>
            <person name="Adriaenssens E.M."/>
            <person name="Foster-Nyarko E."/>
            <person name="Jarju S."/>
            <person name="Secka A."/>
            <person name="Antonio M."/>
            <person name="Oren A."/>
            <person name="Chaudhuri R.R."/>
            <person name="La Ragione R."/>
            <person name="Hildebrand F."/>
            <person name="Pallen M.J."/>
        </authorList>
    </citation>
    <scope>NUCLEOTIDE SEQUENCE</scope>
    <source>
        <strain evidence="3">G4-2901</strain>
    </source>
</reference>
<feature type="domain" description="THUMP-like" evidence="1">
    <location>
        <begin position="327"/>
        <end position="396"/>
    </location>
</feature>
<evidence type="ECO:0000313" key="3">
    <source>
        <dbReference type="EMBL" id="MBU3837238.1"/>
    </source>
</evidence>
<accession>A0A948WYD0</accession>
<dbReference type="InterPro" id="IPR041497">
    <property type="entry name" value="Thump-like"/>
</dbReference>
<dbReference type="SUPFAM" id="SSF53335">
    <property type="entry name" value="S-adenosyl-L-methionine-dependent methyltransferases"/>
    <property type="match status" value="1"/>
</dbReference>
<name>A0A948WYD0_9BACT</name>
<dbReference type="Pfam" id="PF22013">
    <property type="entry name" value="PG_1098_Fer"/>
    <property type="match status" value="1"/>
</dbReference>
<protein>
    <submittedName>
        <fullName evidence="3">SAM-dependent methyltransferase</fullName>
    </submittedName>
</protein>
<dbReference type="Gene3D" id="1.10.10.1110">
    <property type="entry name" value="Methyltransferase PG1098, N-terminal domain"/>
    <property type="match status" value="1"/>
</dbReference>
<gene>
    <name evidence="3" type="ORF">H9777_02715</name>
</gene>